<evidence type="ECO:0000313" key="2">
    <source>
        <dbReference type="Proteomes" id="UP000000483"/>
    </source>
</evidence>
<protein>
    <submittedName>
        <fullName evidence="1">Lipid A 3-O-deacylase-related protein</fullName>
    </submittedName>
</protein>
<dbReference type="SUPFAM" id="SSF56925">
    <property type="entry name" value="OMPA-like"/>
    <property type="match status" value="1"/>
</dbReference>
<dbReference type="STRING" id="880072.Desac_1188"/>
<dbReference type="Gene3D" id="2.40.160.20">
    <property type="match status" value="1"/>
</dbReference>
<dbReference type="KEGG" id="dao:Desac_1188"/>
<dbReference type="EMBL" id="CP002629">
    <property type="protein sequence ID" value="AEB09050.1"/>
    <property type="molecule type" value="Genomic_DNA"/>
</dbReference>
<organism evidence="1 2">
    <name type="scientific">Desulfobacca acetoxidans (strain ATCC 700848 / DSM 11109 / ASRB2)</name>
    <dbReference type="NCBI Taxonomy" id="880072"/>
    <lineage>
        <taxon>Bacteria</taxon>
        <taxon>Pseudomonadati</taxon>
        <taxon>Thermodesulfobacteriota</taxon>
        <taxon>Desulfobaccia</taxon>
        <taxon>Desulfobaccales</taxon>
        <taxon>Desulfobaccaceae</taxon>
        <taxon>Desulfobacca</taxon>
    </lineage>
</organism>
<keyword evidence="2" id="KW-1185">Reference proteome</keyword>
<reference evidence="1 2" key="1">
    <citation type="journal article" date="2011" name="Stand. Genomic Sci.">
        <title>Complete genome sequence of the acetate-degrading sulfate reducer Desulfobacca acetoxidans type strain (ASRB2).</title>
        <authorList>
            <person name="Goker M."/>
            <person name="Teshima H."/>
            <person name="Lapidus A."/>
            <person name="Nolan M."/>
            <person name="Lucas S."/>
            <person name="Hammon N."/>
            <person name="Deshpande S."/>
            <person name="Cheng J.F."/>
            <person name="Tapia R."/>
            <person name="Han C."/>
            <person name="Goodwin L."/>
            <person name="Pitluck S."/>
            <person name="Huntemann M."/>
            <person name="Liolios K."/>
            <person name="Ivanova N."/>
            <person name="Pagani I."/>
            <person name="Mavromatis K."/>
            <person name="Ovchinikova G."/>
            <person name="Pati A."/>
            <person name="Chen A."/>
            <person name="Palaniappan K."/>
            <person name="Land M."/>
            <person name="Hauser L."/>
            <person name="Brambilla E.M."/>
            <person name="Rohde M."/>
            <person name="Spring S."/>
            <person name="Detter J.C."/>
            <person name="Woyke T."/>
            <person name="Bristow J."/>
            <person name="Eisen J.A."/>
            <person name="Markowitz V."/>
            <person name="Hugenholtz P."/>
            <person name="Kyrpides N.C."/>
            <person name="Klenk H.P."/>
        </authorList>
    </citation>
    <scope>NUCLEOTIDE SEQUENCE [LARGE SCALE GENOMIC DNA]</scope>
    <source>
        <strain evidence="2">ATCC 700848 / DSM 11109 / ASRB2</strain>
    </source>
</reference>
<name>F2NHD4_DESAR</name>
<dbReference type="Proteomes" id="UP000000483">
    <property type="component" value="Chromosome"/>
</dbReference>
<evidence type="ECO:0000313" key="1">
    <source>
        <dbReference type="EMBL" id="AEB09050.1"/>
    </source>
</evidence>
<proteinExistence type="predicted"/>
<reference evidence="2" key="2">
    <citation type="submission" date="2011-03" db="EMBL/GenBank/DDBJ databases">
        <title>The complete genome of Desulfobacca acetoxidans DSM 11109.</title>
        <authorList>
            <consortium name="US DOE Joint Genome Institute (JGI-PGF)"/>
            <person name="Lucas S."/>
            <person name="Copeland A."/>
            <person name="Lapidus A."/>
            <person name="Bruce D."/>
            <person name="Goodwin L."/>
            <person name="Pitluck S."/>
            <person name="Peters L."/>
            <person name="Kyrpides N."/>
            <person name="Mavromatis K."/>
            <person name="Ivanova N."/>
            <person name="Ovchinnikova G."/>
            <person name="Teshima H."/>
            <person name="Detter J.C."/>
            <person name="Han C."/>
            <person name="Land M."/>
            <person name="Hauser L."/>
            <person name="Markowitz V."/>
            <person name="Cheng J.-F."/>
            <person name="Hugenholtz P."/>
            <person name="Woyke T."/>
            <person name="Wu D."/>
            <person name="Spring S."/>
            <person name="Schueler E."/>
            <person name="Brambilla E."/>
            <person name="Klenk H.-P."/>
            <person name="Eisen J.A."/>
        </authorList>
    </citation>
    <scope>NUCLEOTIDE SEQUENCE [LARGE SCALE GENOMIC DNA]</scope>
    <source>
        <strain evidence="2">ATCC 700848 / DSM 11109 / ASRB2</strain>
    </source>
</reference>
<dbReference type="InterPro" id="IPR018550">
    <property type="entry name" value="Lipid-A_deacylase-rel"/>
</dbReference>
<dbReference type="OrthoDB" id="9810217at2"/>
<dbReference type="eggNOG" id="COG3637">
    <property type="taxonomic scope" value="Bacteria"/>
</dbReference>
<dbReference type="HOGENOM" id="CLU_1364347_0_0_7"/>
<dbReference type="InterPro" id="IPR011250">
    <property type="entry name" value="OMP/PagP_B-barrel"/>
</dbReference>
<dbReference type="Pfam" id="PF09411">
    <property type="entry name" value="PagL"/>
    <property type="match status" value="1"/>
</dbReference>
<gene>
    <name evidence="1" type="ordered locus">Desac_1188</name>
</gene>
<dbReference type="AlphaFoldDB" id="F2NHD4"/>
<sequence length="200" mass="21753">MAPGTCSRLALVLMVSVWVALVGIMGFAQSSAAAPAFGDSRYEMGLRFGYGQTYNAGETVRFYDWLPRWGIFLTQPGNSVLGNLRLSLVIEGVIGVLEAGHSGWELGFTPLLKVSYPLSSRVLGYIEGGAGIVWENIDSPTYAHVFNFSPQIGAGLDIKIVGNFALTLAYRFRHTSNAGIYDENRGVNSNFGMVGVNYYY</sequence>
<accession>F2NHD4</accession>